<reference evidence="4" key="1">
    <citation type="submission" date="2025-08" db="UniProtKB">
        <authorList>
            <consortium name="RefSeq"/>
        </authorList>
    </citation>
    <scope>IDENTIFICATION</scope>
    <source>
        <tissue evidence="4">Gonads</tissue>
    </source>
</reference>
<dbReference type="KEGG" id="soy:115876670"/>
<accession>A0A6J2XC73</accession>
<proteinExistence type="predicted"/>
<gene>
    <name evidence="4" type="primary">LOC115876670</name>
</gene>
<name>A0A6J2XC73_SITOR</name>
<feature type="chain" id="PRO_5027085282" evidence="2">
    <location>
        <begin position="35"/>
        <end position="205"/>
    </location>
</feature>
<evidence type="ECO:0000256" key="2">
    <source>
        <dbReference type="SAM" id="SignalP"/>
    </source>
</evidence>
<evidence type="ECO:0000256" key="1">
    <source>
        <dbReference type="SAM" id="MobiDB-lite"/>
    </source>
</evidence>
<dbReference type="Proteomes" id="UP000504635">
    <property type="component" value="Unplaced"/>
</dbReference>
<protein>
    <submittedName>
        <fullName evidence="4">Uncharacterized protein LOC115876670 isoform X1</fullName>
    </submittedName>
</protein>
<keyword evidence="2" id="KW-0732">Signal</keyword>
<dbReference type="InParanoid" id="A0A6J2XC73"/>
<dbReference type="AlphaFoldDB" id="A0A6J2XC73"/>
<feature type="region of interest" description="Disordered" evidence="1">
    <location>
        <begin position="182"/>
        <end position="205"/>
    </location>
</feature>
<keyword evidence="3" id="KW-1185">Reference proteome</keyword>
<evidence type="ECO:0000313" key="4">
    <source>
        <dbReference type="RefSeq" id="XP_030748394.1"/>
    </source>
</evidence>
<feature type="compositionally biased region" description="Polar residues" evidence="1">
    <location>
        <begin position="124"/>
        <end position="142"/>
    </location>
</feature>
<dbReference type="GeneID" id="115876670"/>
<feature type="signal peptide" evidence="2">
    <location>
        <begin position="1"/>
        <end position="34"/>
    </location>
</feature>
<organism evidence="3 4">
    <name type="scientific">Sitophilus oryzae</name>
    <name type="common">Rice weevil</name>
    <name type="synonym">Curculio oryzae</name>
    <dbReference type="NCBI Taxonomy" id="7048"/>
    <lineage>
        <taxon>Eukaryota</taxon>
        <taxon>Metazoa</taxon>
        <taxon>Ecdysozoa</taxon>
        <taxon>Arthropoda</taxon>
        <taxon>Hexapoda</taxon>
        <taxon>Insecta</taxon>
        <taxon>Pterygota</taxon>
        <taxon>Neoptera</taxon>
        <taxon>Endopterygota</taxon>
        <taxon>Coleoptera</taxon>
        <taxon>Polyphaga</taxon>
        <taxon>Cucujiformia</taxon>
        <taxon>Curculionidae</taxon>
        <taxon>Dryophthorinae</taxon>
        <taxon>Sitophilus</taxon>
    </lineage>
</organism>
<feature type="region of interest" description="Disordered" evidence="1">
    <location>
        <begin position="124"/>
        <end position="162"/>
    </location>
</feature>
<sequence>MSSKIVFQKKVPIGLRTKMLKLLCVVLLYLQSSAEPRSPRIYNVLISSKKNLSPSHAQPVYEPVLRTTSIGYAFPTLIYHSPFVPGFPFTYIHPGFPEIRRVETSYFGQESPRYPLPFSYNQKVDNIPQPNLQQTSQRSNSEGYAENFDKYLPKDNGNAPVNNRVSIDRVQDEADPKTVVANLKTNPEIPDVPPPPLPVKTSPTK</sequence>
<evidence type="ECO:0000313" key="3">
    <source>
        <dbReference type="Proteomes" id="UP000504635"/>
    </source>
</evidence>
<dbReference type="OrthoDB" id="7443691at2759"/>
<dbReference type="RefSeq" id="XP_030748394.1">
    <property type="nucleotide sequence ID" value="XM_030892534.1"/>
</dbReference>